<dbReference type="CDD" id="cd20684">
    <property type="entry name" value="CdiA-CT_Yk_RNaseA-like"/>
    <property type="match status" value="1"/>
</dbReference>
<gene>
    <name evidence="2" type="ORF">BACI71_40176</name>
</gene>
<protein>
    <recommendedName>
        <fullName evidence="1">Bacterial CdiA-CT RNAse A domain-containing protein</fullName>
    </recommendedName>
</protein>
<proteinExistence type="predicted"/>
<dbReference type="Pfam" id="PF18431">
    <property type="entry name" value="RNAse_A_bac"/>
    <property type="match status" value="1"/>
</dbReference>
<feature type="domain" description="Bacterial CdiA-CT RNAse A" evidence="1">
    <location>
        <begin position="1"/>
        <end position="97"/>
    </location>
</feature>
<organism evidence="2 3">
    <name type="scientific">Bacillus mycoides</name>
    <dbReference type="NCBI Taxonomy" id="1405"/>
    <lineage>
        <taxon>Bacteria</taxon>
        <taxon>Bacillati</taxon>
        <taxon>Bacillota</taxon>
        <taxon>Bacilli</taxon>
        <taxon>Bacillales</taxon>
        <taxon>Bacillaceae</taxon>
        <taxon>Bacillus</taxon>
        <taxon>Bacillus cereus group</taxon>
    </lineage>
</organism>
<sequence>MQRLESNSTITGASTFADRATAEKITNEVLSNPQNTEKINRWLNNPNSRPTLPLRYQSTDITGRHVARGSEIISEVTNAKIVLKKDRDGSFIITGYPER</sequence>
<evidence type="ECO:0000259" key="1">
    <source>
        <dbReference type="Pfam" id="PF18431"/>
    </source>
</evidence>
<accession>A0A653ZMM0</accession>
<dbReference type="InterPro" id="IPR041436">
    <property type="entry name" value="RNAse_A_bac"/>
</dbReference>
<dbReference type="EMBL" id="CABWMC010000029">
    <property type="protein sequence ID" value="VXC55444.1"/>
    <property type="molecule type" value="Genomic_DNA"/>
</dbReference>
<evidence type="ECO:0000313" key="2">
    <source>
        <dbReference type="EMBL" id="VXC55444.1"/>
    </source>
</evidence>
<name>A0A653ZMM0_BACMY</name>
<dbReference type="Proteomes" id="UP000437562">
    <property type="component" value="Unassembled WGS sequence"/>
</dbReference>
<reference evidence="2 3" key="1">
    <citation type="submission" date="2019-10" db="EMBL/GenBank/DDBJ databases">
        <authorList>
            <person name="Karimi E."/>
        </authorList>
    </citation>
    <scope>NUCLEOTIDE SEQUENCE [LARGE SCALE GENOMIC DNA]</scope>
    <source>
        <strain evidence="2">Bacillus sp. 71</strain>
    </source>
</reference>
<evidence type="ECO:0000313" key="3">
    <source>
        <dbReference type="Proteomes" id="UP000437562"/>
    </source>
</evidence>
<dbReference type="AlphaFoldDB" id="A0A653ZMM0"/>